<feature type="domain" description="Hemerythrin-like" evidence="4">
    <location>
        <begin position="29"/>
        <end position="137"/>
    </location>
</feature>
<dbReference type="OrthoDB" id="5296936at2"/>
<protein>
    <submittedName>
        <fullName evidence="5">Hemerythrin HHE cation-binding protein</fullName>
    </submittedName>
</protein>
<dbReference type="InterPro" id="IPR012827">
    <property type="entry name" value="Hemerythrin_metal-bd"/>
</dbReference>
<comment type="similarity">
    <text evidence="1">Belongs to the hemerythrin family.</text>
</comment>
<dbReference type="Pfam" id="PF01814">
    <property type="entry name" value="Hemerythrin"/>
    <property type="match status" value="1"/>
</dbReference>
<evidence type="ECO:0000313" key="6">
    <source>
        <dbReference type="Proteomes" id="UP000298050"/>
    </source>
</evidence>
<dbReference type="CDD" id="cd12107">
    <property type="entry name" value="Hemerythrin"/>
    <property type="match status" value="1"/>
</dbReference>
<name>A0A4Z0M702_9GAMM</name>
<dbReference type="InterPro" id="IPR050669">
    <property type="entry name" value="Hemerythrin"/>
</dbReference>
<dbReference type="RefSeq" id="WP_135441236.1">
    <property type="nucleotide sequence ID" value="NZ_SRLE01000004.1"/>
</dbReference>
<keyword evidence="2" id="KW-0479">Metal-binding</keyword>
<dbReference type="InterPro" id="IPR012312">
    <property type="entry name" value="Hemerythrin-like"/>
</dbReference>
<dbReference type="NCBIfam" id="TIGR02481">
    <property type="entry name" value="hemeryth_dom"/>
    <property type="match status" value="1"/>
</dbReference>
<dbReference type="PANTHER" id="PTHR37164">
    <property type="entry name" value="BACTERIOHEMERYTHRIN"/>
    <property type="match status" value="1"/>
</dbReference>
<reference evidence="5 6" key="1">
    <citation type="submission" date="2019-04" db="EMBL/GenBank/DDBJ databases">
        <title>Taxonomy of novel Haliea sp. from mangrove soil of West Coast of India.</title>
        <authorList>
            <person name="Verma A."/>
            <person name="Kumar P."/>
            <person name="Krishnamurthi S."/>
        </authorList>
    </citation>
    <scope>NUCLEOTIDE SEQUENCE [LARGE SCALE GENOMIC DNA]</scope>
    <source>
        <strain evidence="5 6">SAOS-164</strain>
    </source>
</reference>
<accession>A0A4Z0M702</accession>
<sequence length="152" mass="16515">MPSDTPAQAHSESATHSDALDDAGLALGYPQMDDTHREFLALAQLAAQAPGAALAPALHELFEHTQAHFLSEESRMEAVNHKLLGEHRAEHQRILGDMQRFCDRAEAGRGGMARAWVSDNLMEWFGNHARTMDSALAADLCLRAAGEEDAAD</sequence>
<dbReference type="SUPFAM" id="SSF47188">
    <property type="entry name" value="Hemerythrin-like"/>
    <property type="match status" value="1"/>
</dbReference>
<evidence type="ECO:0000256" key="1">
    <source>
        <dbReference type="ARBA" id="ARBA00010587"/>
    </source>
</evidence>
<proteinExistence type="inferred from homology"/>
<dbReference type="EMBL" id="SRLE01000004">
    <property type="protein sequence ID" value="TGD75095.1"/>
    <property type="molecule type" value="Genomic_DNA"/>
</dbReference>
<dbReference type="Proteomes" id="UP000298050">
    <property type="component" value="Unassembled WGS sequence"/>
</dbReference>
<organism evidence="5 6">
    <name type="scientific">Mangrovimicrobium sediminis</name>
    <dbReference type="NCBI Taxonomy" id="2562682"/>
    <lineage>
        <taxon>Bacteria</taxon>
        <taxon>Pseudomonadati</taxon>
        <taxon>Pseudomonadota</taxon>
        <taxon>Gammaproteobacteria</taxon>
        <taxon>Cellvibrionales</taxon>
        <taxon>Halieaceae</taxon>
        <taxon>Mangrovimicrobium</taxon>
    </lineage>
</organism>
<evidence type="ECO:0000313" key="5">
    <source>
        <dbReference type="EMBL" id="TGD75095.1"/>
    </source>
</evidence>
<evidence type="ECO:0000259" key="4">
    <source>
        <dbReference type="Pfam" id="PF01814"/>
    </source>
</evidence>
<evidence type="ECO:0000256" key="3">
    <source>
        <dbReference type="ARBA" id="ARBA00023004"/>
    </source>
</evidence>
<dbReference type="GO" id="GO:0046872">
    <property type="term" value="F:metal ion binding"/>
    <property type="evidence" value="ECO:0007669"/>
    <property type="project" value="UniProtKB-KW"/>
</dbReference>
<gene>
    <name evidence="5" type="ORF">E4634_03550</name>
</gene>
<keyword evidence="3" id="KW-0408">Iron</keyword>
<keyword evidence="6" id="KW-1185">Reference proteome</keyword>
<comment type="caution">
    <text evidence="5">The sequence shown here is derived from an EMBL/GenBank/DDBJ whole genome shotgun (WGS) entry which is preliminary data.</text>
</comment>
<dbReference type="PANTHER" id="PTHR37164:SF1">
    <property type="entry name" value="BACTERIOHEMERYTHRIN"/>
    <property type="match status" value="1"/>
</dbReference>
<evidence type="ECO:0000256" key="2">
    <source>
        <dbReference type="ARBA" id="ARBA00022723"/>
    </source>
</evidence>
<dbReference type="InterPro" id="IPR035938">
    <property type="entry name" value="Hemerythrin-like_sf"/>
</dbReference>
<dbReference type="Gene3D" id="1.20.120.50">
    <property type="entry name" value="Hemerythrin-like"/>
    <property type="match status" value="1"/>
</dbReference>
<dbReference type="AlphaFoldDB" id="A0A4Z0M702"/>